<protein>
    <recommendedName>
        <fullName evidence="11">C3H1-type domain-containing protein</fullName>
    </recommendedName>
</protein>
<gene>
    <name evidence="9" type="ORF">SNAT2548_LOCUS23393</name>
</gene>
<comment type="caution">
    <text evidence="9">The sequence shown here is derived from an EMBL/GenBank/DDBJ whole genome shotgun (WGS) entry which is preliminary data.</text>
</comment>
<reference evidence="9" key="1">
    <citation type="submission" date="2021-02" db="EMBL/GenBank/DDBJ databases">
        <authorList>
            <person name="Dougan E. K."/>
            <person name="Rhodes N."/>
            <person name="Thang M."/>
            <person name="Chan C."/>
        </authorList>
    </citation>
    <scope>NUCLEOTIDE SEQUENCE</scope>
</reference>
<evidence type="ECO:0000259" key="8">
    <source>
        <dbReference type="PROSITE" id="PS51471"/>
    </source>
</evidence>
<keyword evidence="2 4" id="KW-0863">Zinc-finger</keyword>
<dbReference type="Proteomes" id="UP000604046">
    <property type="component" value="Unassembled WGS sequence"/>
</dbReference>
<evidence type="ECO:0000256" key="5">
    <source>
        <dbReference type="RuleBase" id="RU003682"/>
    </source>
</evidence>
<dbReference type="InterPro" id="IPR041367">
    <property type="entry name" value="Znf-CCCH_4"/>
</dbReference>
<keyword evidence="10" id="KW-1185">Reference proteome</keyword>
<dbReference type="Pfam" id="PF18044">
    <property type="entry name" value="zf-CCCH_4"/>
    <property type="match status" value="1"/>
</dbReference>
<dbReference type="SMART" id="SM00356">
    <property type="entry name" value="ZnF_C3H1"/>
    <property type="match status" value="1"/>
</dbReference>
<dbReference type="GO" id="GO:0008270">
    <property type="term" value="F:zinc ion binding"/>
    <property type="evidence" value="ECO:0007669"/>
    <property type="project" value="UniProtKB-KW"/>
</dbReference>
<keyword evidence="3 4" id="KW-0862">Zinc</keyword>
<dbReference type="EMBL" id="CAJNDS010002321">
    <property type="protein sequence ID" value="CAE7430411.1"/>
    <property type="molecule type" value="Genomic_DNA"/>
</dbReference>
<dbReference type="InterPro" id="IPR036855">
    <property type="entry name" value="Znf_CCCH_sf"/>
</dbReference>
<evidence type="ECO:0000256" key="6">
    <source>
        <dbReference type="SAM" id="MobiDB-lite"/>
    </source>
</evidence>
<keyword evidence="5" id="KW-0408">Iron</keyword>
<evidence type="ECO:0000256" key="2">
    <source>
        <dbReference type="ARBA" id="ARBA00022771"/>
    </source>
</evidence>
<dbReference type="InterPro" id="IPR037151">
    <property type="entry name" value="AlkB-like_sf"/>
</dbReference>
<sequence>MTRRRLTAVTPNPVPLEIQLADPLHRPAMRIRATRQDARLLSRLSHDDVVVVPEFFGGADDWDAYYKLLREIREGQAMGIDQSQWESWHEGAHLLTKNPGCSRTFSDVLDKICEQFSIANGHLRGSVGRDVLGMRFNWYRDGSDWKPFHHDSAAFNPRMAEKQNCTVGVSLGSTRELAFRSTASGDLIYFPQSNGMLFFFGRDVNIRWQHGVNALPLEQQSCKGRISIILWGLCQLAVEEMLSPPMLPSREEKFAQRSSQPDGKGKGKGKGKETRTQACRDFQNGRCTYGIHCKYSHESG</sequence>
<dbReference type="AlphaFoldDB" id="A0A812RCN2"/>
<evidence type="ECO:0000256" key="3">
    <source>
        <dbReference type="ARBA" id="ARBA00022833"/>
    </source>
</evidence>
<proteinExistence type="inferred from homology"/>
<evidence type="ECO:0000259" key="7">
    <source>
        <dbReference type="PROSITE" id="PS50103"/>
    </source>
</evidence>
<dbReference type="PANTHER" id="PTHR42256">
    <property type="entry name" value="OXOGLUTARATE/IRON-DEPENDENT DIOXYGENASE"/>
    <property type="match status" value="1"/>
</dbReference>
<feature type="region of interest" description="Disordered" evidence="6">
    <location>
        <begin position="250"/>
        <end position="277"/>
    </location>
</feature>
<feature type="domain" description="C3H1-type" evidence="7">
    <location>
        <begin position="273"/>
        <end position="300"/>
    </location>
</feature>
<keyword evidence="1 4" id="KW-0479">Metal-binding</keyword>
<dbReference type="PANTHER" id="PTHR42256:SF1">
    <property type="entry name" value="FE2OG DIOXYGENASE DOMAIN-CONTAINING PROTEIN"/>
    <property type="match status" value="1"/>
</dbReference>
<evidence type="ECO:0008006" key="11">
    <source>
        <dbReference type="Google" id="ProtNLM"/>
    </source>
</evidence>
<comment type="similarity">
    <text evidence="5">Belongs to the iron/ascorbate-dependent oxidoreductase family.</text>
</comment>
<name>A0A812RCN2_9DINO</name>
<feature type="zinc finger region" description="C3H1-type" evidence="4">
    <location>
        <begin position="273"/>
        <end position="300"/>
    </location>
</feature>
<keyword evidence="5" id="KW-0560">Oxidoreductase</keyword>
<evidence type="ECO:0000256" key="4">
    <source>
        <dbReference type="PROSITE-ProRule" id="PRU00723"/>
    </source>
</evidence>
<accession>A0A812RCN2</accession>
<dbReference type="SUPFAM" id="SSF90229">
    <property type="entry name" value="CCCH zinc finger"/>
    <property type="match status" value="1"/>
</dbReference>
<dbReference type="SUPFAM" id="SSF51197">
    <property type="entry name" value="Clavaminate synthase-like"/>
    <property type="match status" value="1"/>
</dbReference>
<dbReference type="InterPro" id="IPR005123">
    <property type="entry name" value="Oxoglu/Fe-dep_dioxygenase_dom"/>
</dbReference>
<dbReference type="Gene3D" id="3.30.1370.210">
    <property type="match status" value="1"/>
</dbReference>
<evidence type="ECO:0000313" key="10">
    <source>
        <dbReference type="Proteomes" id="UP000604046"/>
    </source>
</evidence>
<dbReference type="OrthoDB" id="445341at2759"/>
<dbReference type="PROSITE" id="PS50103">
    <property type="entry name" value="ZF_C3H1"/>
    <property type="match status" value="1"/>
</dbReference>
<dbReference type="InterPro" id="IPR000571">
    <property type="entry name" value="Znf_CCCH"/>
</dbReference>
<evidence type="ECO:0000256" key="1">
    <source>
        <dbReference type="ARBA" id="ARBA00022723"/>
    </source>
</evidence>
<evidence type="ECO:0000313" key="9">
    <source>
        <dbReference type="EMBL" id="CAE7430411.1"/>
    </source>
</evidence>
<dbReference type="GO" id="GO:0016491">
    <property type="term" value="F:oxidoreductase activity"/>
    <property type="evidence" value="ECO:0007669"/>
    <property type="project" value="UniProtKB-KW"/>
</dbReference>
<dbReference type="Gene3D" id="2.60.120.590">
    <property type="entry name" value="Alpha-ketoglutarate-dependent dioxygenase AlkB-like"/>
    <property type="match status" value="1"/>
</dbReference>
<feature type="domain" description="Fe2OG dioxygenase" evidence="8">
    <location>
        <begin position="130"/>
        <end position="234"/>
    </location>
</feature>
<dbReference type="PROSITE" id="PS51471">
    <property type="entry name" value="FE2OG_OXY"/>
    <property type="match status" value="1"/>
</dbReference>
<organism evidence="9 10">
    <name type="scientific">Symbiodinium natans</name>
    <dbReference type="NCBI Taxonomy" id="878477"/>
    <lineage>
        <taxon>Eukaryota</taxon>
        <taxon>Sar</taxon>
        <taxon>Alveolata</taxon>
        <taxon>Dinophyceae</taxon>
        <taxon>Suessiales</taxon>
        <taxon>Symbiodiniaceae</taxon>
        <taxon>Symbiodinium</taxon>
    </lineage>
</organism>